<dbReference type="Proteomes" id="UP001237152">
    <property type="component" value="Segment"/>
</dbReference>
<feature type="compositionally biased region" description="Basic and acidic residues" evidence="1">
    <location>
        <begin position="282"/>
        <end position="294"/>
    </location>
</feature>
<name>A0A4D6EHE8_9VIRU</name>
<feature type="region of interest" description="Disordered" evidence="1">
    <location>
        <begin position="810"/>
        <end position="831"/>
    </location>
</feature>
<sequence>MRRRHAMARHQQDRQCKRKNCGAPFVCAGSQRPCDIAQPKSKQKKSAMADALCLLDLPAEILCYIVNLLDHPRDVAACTVASAALAYASPLDVATHYYQGRSEAALAAGLPLSVARVLFERWGITPECRHIPAAAVGGHVDVVRWVCCHTETSGSLVQSWTTARAPTSARQCTYRPGRDSVTYRSAGLRECAPFDPASGSDSSLPGSPLLERSLRQEVAIAHDDDSTSSFGSGSPPMQRRPPQRHTPDASATTSDRSPNGEDQPPTRCRRQSVSILDSSSSSEDHDNQSPHIDRLEAPWGWGAHAAANHLSNNDSRSPRRRRQRSASILDSSSSSSSSEDEHEAPARGRIPSVTSHDSDSNSRSDLSSNTDVEALRLSIQADIADRKRRMALATAGTSSESSLPFMTPRSWHRRRTSPRPLGESTRTIRVNGGHETAWCLFQAVSEAACLGHVDVLRHLTVSCPLTETPSALLDEHIVIEAARRGTLATVAYAHDRWSQSRPLKSQSSCRCPKQIAEAALAAGQRDLLRWMRTVGCAAFPCDMQSLTCAVADGNDVLVEAITDALASDVYLASADAMHPFSCWIEPRMLREAAERGHVRALAIAHARGFAPFTAALLAAAAAEGHLDILRWAAGETVPGVEPCFAPLERLPWDDPMVAWYAAGQPNPNMGVLDWLAARPETRCHFDVVMAQTLVARGRSLAALWMHDSGLVPASSWDSLEAEIQAGAHSIEAFIDRGAACSPRVMAAALMASGSDTGSIALLCQCYGHADLRDAIRLHVHAADTAAIRWVHDNVPEVSVAHILRADRANPFKHMSRKPTRHQDDRSWGTSE</sequence>
<feature type="compositionally biased region" description="Polar residues" evidence="1">
    <location>
        <begin position="395"/>
        <end position="404"/>
    </location>
</feature>
<dbReference type="PANTHER" id="PTHR46586">
    <property type="entry name" value="ANKYRIN REPEAT-CONTAINING PROTEIN"/>
    <property type="match status" value="1"/>
</dbReference>
<evidence type="ECO:0000313" key="2">
    <source>
        <dbReference type="EMBL" id="QBZ81231.1"/>
    </source>
</evidence>
<accession>A0A4D6EHE8</accession>
<evidence type="ECO:0000313" key="3">
    <source>
        <dbReference type="Proteomes" id="UP001237152"/>
    </source>
</evidence>
<feature type="region of interest" description="Disordered" evidence="1">
    <location>
        <begin position="308"/>
        <end position="369"/>
    </location>
</feature>
<feature type="compositionally biased region" description="Low complexity" evidence="1">
    <location>
        <begin position="325"/>
        <end position="337"/>
    </location>
</feature>
<gene>
    <name evidence="2" type="ORF">pclt_cds_639</name>
</gene>
<dbReference type="PANTHER" id="PTHR46586:SF3">
    <property type="entry name" value="ANKYRIN REPEAT-CONTAINING PROTEIN"/>
    <property type="match status" value="1"/>
</dbReference>
<protein>
    <recommendedName>
        <fullName evidence="4">Ankyrin repeat domain containing protein</fullName>
    </recommendedName>
</protein>
<evidence type="ECO:0008006" key="4">
    <source>
        <dbReference type="Google" id="ProtNLM"/>
    </source>
</evidence>
<feature type="region of interest" description="Disordered" evidence="1">
    <location>
        <begin position="392"/>
        <end position="426"/>
    </location>
</feature>
<dbReference type="InterPro" id="IPR052050">
    <property type="entry name" value="SecEffector_AnkRepeat"/>
</dbReference>
<dbReference type="EMBL" id="MK174290">
    <property type="protein sequence ID" value="QBZ81231.1"/>
    <property type="molecule type" value="Genomic_DNA"/>
</dbReference>
<feature type="compositionally biased region" description="Low complexity" evidence="1">
    <location>
        <begin position="272"/>
        <end position="281"/>
    </location>
</feature>
<reference evidence="2" key="1">
    <citation type="journal article" date="2019" name="Front. Microbiol.">
        <title>Pandoravirus Celtis Illustrates the Microevolution Processes at Work in the Giant Pandoraviridae Genomes.</title>
        <authorList>
            <person name="Legendre M."/>
            <person name="Alempic J.M."/>
            <person name="Philippe N."/>
            <person name="Lartigue A."/>
            <person name="Jeudy S."/>
            <person name="Poirot O."/>
            <person name="Ta N.T."/>
            <person name="Nin S."/>
            <person name="Coute Y."/>
            <person name="Abergel C."/>
            <person name="Claverie J.M."/>
        </authorList>
    </citation>
    <scope>NUCLEOTIDE SEQUENCE</scope>
</reference>
<feature type="compositionally biased region" description="Basic and acidic residues" evidence="1">
    <location>
        <begin position="820"/>
        <end position="831"/>
    </location>
</feature>
<proteinExistence type="predicted"/>
<organism evidence="2 3">
    <name type="scientific">Pandoravirus celtis</name>
    <dbReference type="NCBI Taxonomy" id="2568002"/>
    <lineage>
        <taxon>Viruses</taxon>
        <taxon>Pandoravirus</taxon>
    </lineage>
</organism>
<evidence type="ECO:0000256" key="1">
    <source>
        <dbReference type="SAM" id="MobiDB-lite"/>
    </source>
</evidence>
<feature type="region of interest" description="Disordered" evidence="1">
    <location>
        <begin position="223"/>
        <end position="294"/>
    </location>
</feature>